<keyword evidence="5" id="KW-1185">Reference proteome</keyword>
<evidence type="ECO:0000259" key="3">
    <source>
        <dbReference type="Pfam" id="PF20153"/>
    </source>
</evidence>
<dbReference type="AlphaFoldDB" id="A0A4S4KIQ9"/>
<feature type="region of interest" description="Disordered" evidence="1">
    <location>
        <begin position="771"/>
        <end position="817"/>
    </location>
</feature>
<evidence type="ECO:0000256" key="2">
    <source>
        <dbReference type="SAM" id="Phobius"/>
    </source>
</evidence>
<protein>
    <recommendedName>
        <fullName evidence="3">DUF6535 domain-containing protein</fullName>
    </recommendedName>
</protein>
<evidence type="ECO:0000256" key="1">
    <source>
        <dbReference type="SAM" id="MobiDB-lite"/>
    </source>
</evidence>
<keyword evidence="2" id="KW-0472">Membrane</keyword>
<proteinExistence type="predicted"/>
<dbReference type="EMBL" id="SGPJ01000129">
    <property type="protein sequence ID" value="THG98228.1"/>
    <property type="molecule type" value="Genomic_DNA"/>
</dbReference>
<reference evidence="4 5" key="1">
    <citation type="submission" date="2019-02" db="EMBL/GenBank/DDBJ databases">
        <title>Genome sequencing of the rare red list fungi Phlebia centrifuga.</title>
        <authorList>
            <person name="Buettner E."/>
            <person name="Kellner H."/>
        </authorList>
    </citation>
    <scope>NUCLEOTIDE SEQUENCE [LARGE SCALE GENOMIC DNA]</scope>
    <source>
        <strain evidence="4 5">DSM 108282</strain>
    </source>
</reference>
<dbReference type="Pfam" id="PF20153">
    <property type="entry name" value="DUF6535"/>
    <property type="match status" value="1"/>
</dbReference>
<feature type="transmembrane region" description="Helical" evidence="2">
    <location>
        <begin position="161"/>
        <end position="180"/>
    </location>
</feature>
<evidence type="ECO:0000313" key="5">
    <source>
        <dbReference type="Proteomes" id="UP000309038"/>
    </source>
</evidence>
<gene>
    <name evidence="4" type="ORF">EW026_g3927</name>
</gene>
<keyword evidence="2" id="KW-0812">Transmembrane</keyword>
<feature type="transmembrane region" description="Helical" evidence="2">
    <location>
        <begin position="216"/>
        <end position="241"/>
    </location>
</feature>
<dbReference type="Proteomes" id="UP000309038">
    <property type="component" value="Unassembled WGS sequence"/>
</dbReference>
<organism evidence="4 5">
    <name type="scientific">Hermanssonia centrifuga</name>
    <dbReference type="NCBI Taxonomy" id="98765"/>
    <lineage>
        <taxon>Eukaryota</taxon>
        <taxon>Fungi</taxon>
        <taxon>Dikarya</taxon>
        <taxon>Basidiomycota</taxon>
        <taxon>Agaricomycotina</taxon>
        <taxon>Agaricomycetes</taxon>
        <taxon>Polyporales</taxon>
        <taxon>Meruliaceae</taxon>
        <taxon>Hermanssonia</taxon>
    </lineage>
</organism>
<feature type="compositionally biased region" description="Basic and acidic residues" evidence="1">
    <location>
        <begin position="790"/>
        <end position="817"/>
    </location>
</feature>
<feature type="domain" description="DUF6535" evidence="3">
    <location>
        <begin position="60"/>
        <end position="187"/>
    </location>
</feature>
<dbReference type="InterPro" id="IPR045338">
    <property type="entry name" value="DUF6535"/>
</dbReference>
<feature type="transmembrane region" description="Helical" evidence="2">
    <location>
        <begin position="282"/>
        <end position="311"/>
    </location>
</feature>
<evidence type="ECO:0000313" key="4">
    <source>
        <dbReference type="EMBL" id="THG98228.1"/>
    </source>
</evidence>
<feature type="transmembrane region" description="Helical" evidence="2">
    <location>
        <begin position="192"/>
        <end position="210"/>
    </location>
</feature>
<feature type="region of interest" description="Disordered" evidence="1">
    <location>
        <begin position="1"/>
        <end position="46"/>
    </location>
</feature>
<comment type="caution">
    <text evidence="4">The sequence shown here is derived from an EMBL/GenBank/DDBJ whole genome shotgun (WGS) entry which is preliminary data.</text>
</comment>
<keyword evidence="2" id="KW-1133">Transmembrane helix</keyword>
<accession>A0A4S4KIQ9</accession>
<sequence length="817" mass="91658">MGPTTSEQIRRMVRRTTSASTSTSFASGLQEEVSPTGASEKSTCGCCSHSKGPVEKSDGWKVLLGAMEQSDQKTLDRWKAEMDNLLIFAGLLSAVVTAFTVESYQWLRDDPAATSVVLLAQISDKMTSFSVAAGFINSTDPNPRPIDTSSFLVPDAVRINMLWVLSLTFSLIAAFLALAVQQWLRHIPLPEDMTILAVILFLIGLLYLLRPLNHDIGLAFTVVAGSLLGSFAITAFLPFYYRDCPYKSSFFPTIVYIVQPIAKTLLYFGLFVVYVVATVSVFSIFGLALFPVVFMFSVVIPAVYGCISSCLRTVFSPIFRRLNPVLHRVKGVFSPIVSPIHVALNSLWELIHKGLTGLGALLRRVFPFGKHKKGDGESLWSIAVGLWERFEEARKNKQEMVNNKFGDPEKLWLNLELKNMMSGPHVWNNLDESALASAPLAVARSESSFNIIKECLKDLALPKHRTLCAFKWAAHHLGVVSEAILEDMCDYSRFSGINPRLLAKVDKVFAERFREILWEALPTNGQTFFEGSKNTLLGIMILLMETTKFRHEEPDHPQFVQKYMDLLMKILQAQTTESLLSYNVRRYGRLPTALYYEGCVRHKHRFSDGDAKHAVNWAHQQLTTEYEECTLSVLELIFGSTAIAFIAMTQSRDETFVIESCQRLLPALRDYLESNRQSIQYKAKECEAKTSHHVRLVFQHAMSSICDSLSRLPQSYLYPDIRKGDSEDHVDLQSDAEAIRSTLAELLQEQKLFNDVLWEVRFPEGVPMPTQRTAVPPLVKKPVEAPSAGSEEKLASTEEDNADSKKAEALDIVIPDR</sequence>
<feature type="compositionally biased region" description="Low complexity" evidence="1">
    <location>
        <begin position="15"/>
        <end position="24"/>
    </location>
</feature>
<name>A0A4S4KIQ9_9APHY</name>
<feature type="transmembrane region" description="Helical" evidence="2">
    <location>
        <begin position="253"/>
        <end position="276"/>
    </location>
</feature>